<feature type="binding site" evidence="12">
    <location>
        <position position="66"/>
    </location>
    <ligand>
        <name>CoA</name>
        <dbReference type="ChEBI" id="CHEBI:57287"/>
    </ligand>
</feature>
<comment type="catalytic activity">
    <reaction evidence="10">
        <text>apo-[aryl-carrier protein] + CoA = holo-[aryl-carrier protein] + adenosine 3',5'-bisphosphate + H(+)</text>
        <dbReference type="Rhea" id="RHEA:48404"/>
        <dbReference type="Rhea" id="RHEA-COMP:15903"/>
        <dbReference type="Rhea" id="RHEA-COMP:17557"/>
        <dbReference type="ChEBI" id="CHEBI:15378"/>
        <dbReference type="ChEBI" id="CHEBI:29999"/>
        <dbReference type="ChEBI" id="CHEBI:57287"/>
        <dbReference type="ChEBI" id="CHEBI:58343"/>
        <dbReference type="ChEBI" id="CHEBI:64479"/>
    </reaction>
</comment>
<keyword evidence="13" id="KW-0479">Metal-binding</keyword>
<feature type="domain" description="4'-phosphopantetheinyl transferase" evidence="14">
    <location>
        <begin position="124"/>
        <end position="213"/>
    </location>
</feature>
<sequence>MTDSAAPAFISDVHKAFDVDTQIVTVSCKFDVSLFQPADYAVLNLLMPASIAASVRKRQAEFLAGRYAASLALAALDIDVRACGPVGIGPRRNPVWPQGVVASISHAAGRAVCAASLRAHNDFLGVDIELLSPEMDFADVQQAVMGERELALLVDAGLAPSQAVFLTFSAKESLFKALYPAVGDYFGFEVASVTGCNPRAGRLSLTLAGWFADKHQLPVHYQCRYWLEADGGPAARIKTLIAGCYSTTA</sequence>
<evidence type="ECO:0000256" key="7">
    <source>
        <dbReference type="ARBA" id="ARBA00023191"/>
    </source>
</evidence>
<evidence type="ECO:0000256" key="13">
    <source>
        <dbReference type="PIRSR" id="PIRSR603542-2"/>
    </source>
</evidence>
<dbReference type="KEGG" id="mthd:A3224_14700"/>
<dbReference type="Gene3D" id="3.90.470.20">
    <property type="entry name" value="4'-phosphopantetheinyl transferase domain"/>
    <property type="match status" value="1"/>
</dbReference>
<feature type="binding site" evidence="13">
    <location>
        <position position="127"/>
    </location>
    <ligand>
        <name>Mg(2+)</name>
        <dbReference type="ChEBI" id="CHEBI:18420"/>
    </ligand>
</feature>
<dbReference type="PANTHER" id="PTHR38096:SF1">
    <property type="entry name" value="ENTEROBACTIN SYNTHASE COMPONENT D"/>
    <property type="match status" value="1"/>
</dbReference>
<evidence type="ECO:0000256" key="4">
    <source>
        <dbReference type="ARBA" id="ARBA00011503"/>
    </source>
</evidence>
<evidence type="ECO:0000256" key="3">
    <source>
        <dbReference type="ARBA" id="ARBA00008342"/>
    </source>
</evidence>
<evidence type="ECO:0000256" key="11">
    <source>
        <dbReference type="ARBA" id="ARBA00049191"/>
    </source>
</evidence>
<comment type="pathway">
    <text evidence="2">Siderophore biosynthesis; enterobactin biosynthesis.</text>
</comment>
<dbReference type="UniPathway" id="UPA00017"/>
<dbReference type="GO" id="GO:0008897">
    <property type="term" value="F:holo-[acyl-carrier-protein] synthase activity"/>
    <property type="evidence" value="ECO:0007669"/>
    <property type="project" value="InterPro"/>
</dbReference>
<evidence type="ECO:0000256" key="6">
    <source>
        <dbReference type="ARBA" id="ARBA00022679"/>
    </source>
</evidence>
<feature type="binding site" evidence="12">
    <location>
        <position position="127"/>
    </location>
    <ligand>
        <name>CoA</name>
        <dbReference type="ChEBI" id="CHEBI:57287"/>
    </ligand>
</feature>
<dbReference type="GO" id="GO:0000287">
    <property type="term" value="F:magnesium ion binding"/>
    <property type="evidence" value="ECO:0007669"/>
    <property type="project" value="InterPro"/>
</dbReference>
<comment type="similarity">
    <text evidence="3">Belongs to the P-Pant transferase superfamily. EntD family.</text>
</comment>
<feature type="domain" description="4'-phosphopantetheinyl transferase N-terminal" evidence="15">
    <location>
        <begin position="50"/>
        <end position="115"/>
    </location>
</feature>
<keyword evidence="7" id="KW-0259">Enterobactin biosynthesis</keyword>
<keyword evidence="13" id="KW-0460">Magnesium</keyword>
<evidence type="ECO:0000256" key="2">
    <source>
        <dbReference type="ARBA" id="ARBA00004993"/>
    </source>
</evidence>
<evidence type="ECO:0000313" key="16">
    <source>
        <dbReference type="EMBL" id="AMX03667.1"/>
    </source>
</evidence>
<reference evidence="17" key="1">
    <citation type="submission" date="2016-03" db="EMBL/GenBank/DDBJ databases">
        <authorList>
            <person name="Lee Y.-S."/>
            <person name="Choi Y.-L."/>
        </authorList>
    </citation>
    <scope>NUCLEOTIDE SEQUENCE [LARGE SCALE GENOMIC DNA]</scope>
    <source>
        <strain evidence="17">DAU221</strain>
    </source>
</reference>
<feature type="binding site" evidence="12">
    <location>
        <position position="176"/>
    </location>
    <ligand>
        <name>CoA</name>
        <dbReference type="ChEBI" id="CHEBI:57287"/>
    </ligand>
</feature>
<evidence type="ECO:0000256" key="9">
    <source>
        <dbReference type="ARBA" id="ARBA00031996"/>
    </source>
</evidence>
<evidence type="ECO:0000259" key="14">
    <source>
        <dbReference type="Pfam" id="PF01648"/>
    </source>
</evidence>
<evidence type="ECO:0000256" key="1">
    <source>
        <dbReference type="ARBA" id="ARBA00003937"/>
    </source>
</evidence>
<comment type="cofactor">
    <cofactor evidence="13">
        <name>Mg(2+)</name>
        <dbReference type="ChEBI" id="CHEBI:18420"/>
    </cofactor>
</comment>
<dbReference type="Pfam" id="PF01648">
    <property type="entry name" value="ACPS"/>
    <property type="match status" value="1"/>
</dbReference>
<keyword evidence="6" id="KW-0808">Transferase</keyword>
<name>A0A143HQ96_MICTH</name>
<dbReference type="InterPro" id="IPR041354">
    <property type="entry name" value="4PPT_N"/>
</dbReference>
<comment type="function">
    <text evidence="1">Involved in the biosynthesis of the siderophore enterobactin (enterochelin), which is a macrocyclic trimeric lactone of N-(2,3-dihydroxybenzoyl)-serine. The serine trilactone serves as a scaffolding for the three catechol functionalities that provide hexadentate coordination for the tightly ligated iron(2+) atoms. Plays an essential role in the assembly of the enterobactin by catalyzing the transfer of the 4'-phosphopantetheine (Ppant) moiety from coenzyme A to the apo-domains of both EntB (ArCP domain) and EntF (PCP domain) to yield their holo-forms which make them competent for the activation of 2,3-dihydroxybenzoate (DHB) and L-serine, respectively.</text>
</comment>
<feature type="binding site" evidence="13">
    <location>
        <position position="129"/>
    </location>
    <ligand>
        <name>Mg(2+)</name>
        <dbReference type="ChEBI" id="CHEBI:18420"/>
    </ligand>
</feature>
<dbReference type="Proteomes" id="UP000076077">
    <property type="component" value="Chromosome"/>
</dbReference>
<dbReference type="AlphaFoldDB" id="A0A143HQ96"/>
<dbReference type="InterPro" id="IPR003542">
    <property type="entry name" value="Enbac_synth_compD-like"/>
</dbReference>
<feature type="binding site" evidence="12">
    <location>
        <position position="58"/>
    </location>
    <ligand>
        <name>CoA</name>
        <dbReference type="ChEBI" id="CHEBI:57287"/>
    </ligand>
</feature>
<dbReference type="PRINTS" id="PR01399">
    <property type="entry name" value="ENTSNTHTASED"/>
</dbReference>
<gene>
    <name evidence="16" type="ORF">A3224_14700</name>
</gene>
<dbReference type="STRING" id="252514.A3224_14700"/>
<dbReference type="Pfam" id="PF17837">
    <property type="entry name" value="4PPT_N"/>
    <property type="match status" value="1"/>
</dbReference>
<protein>
    <recommendedName>
        <fullName evidence="5">Enterobactin synthase component D</fullName>
    </recommendedName>
    <alternativeName>
        <fullName evidence="8">4'-phosphopantetheinyl transferase EntD</fullName>
    </alternativeName>
    <alternativeName>
        <fullName evidence="9">Enterochelin synthase D</fullName>
    </alternativeName>
</protein>
<evidence type="ECO:0000256" key="5">
    <source>
        <dbReference type="ARBA" id="ARBA00019087"/>
    </source>
</evidence>
<dbReference type="GeneID" id="76609281"/>
<dbReference type="OrthoDB" id="8210607at2"/>
<dbReference type="EMBL" id="CP014864">
    <property type="protein sequence ID" value="AMX03667.1"/>
    <property type="molecule type" value="Genomic_DNA"/>
</dbReference>
<dbReference type="GO" id="GO:0009239">
    <property type="term" value="P:enterobactin biosynthetic process"/>
    <property type="evidence" value="ECO:0007669"/>
    <property type="project" value="UniProtKB-UniPathway"/>
</dbReference>
<keyword evidence="17" id="KW-1185">Reference proteome</keyword>
<feature type="binding site" evidence="12">
    <location>
        <begin position="105"/>
        <end position="106"/>
    </location>
    <ligand>
        <name>CoA</name>
        <dbReference type="ChEBI" id="CHEBI:57287"/>
    </ligand>
</feature>
<evidence type="ECO:0000259" key="15">
    <source>
        <dbReference type="Pfam" id="PF17837"/>
    </source>
</evidence>
<comment type="catalytic activity">
    <reaction evidence="11">
        <text>apo-[peptidyl-carrier protein] + CoA = holo-[peptidyl-carrier protein] + adenosine 3',5'-bisphosphate + H(+)</text>
        <dbReference type="Rhea" id="RHEA:46228"/>
        <dbReference type="Rhea" id="RHEA-COMP:11479"/>
        <dbReference type="Rhea" id="RHEA-COMP:11480"/>
        <dbReference type="ChEBI" id="CHEBI:15378"/>
        <dbReference type="ChEBI" id="CHEBI:29999"/>
        <dbReference type="ChEBI" id="CHEBI:57287"/>
        <dbReference type="ChEBI" id="CHEBI:58343"/>
        <dbReference type="ChEBI" id="CHEBI:64479"/>
    </reaction>
</comment>
<dbReference type="GO" id="GO:0005886">
    <property type="term" value="C:plasma membrane"/>
    <property type="evidence" value="ECO:0007669"/>
    <property type="project" value="TreeGrafter"/>
</dbReference>
<accession>A0A143HQ96</accession>
<dbReference type="GO" id="GO:0009366">
    <property type="term" value="C:enterobactin synthetase complex"/>
    <property type="evidence" value="ECO:0007669"/>
    <property type="project" value="InterPro"/>
</dbReference>
<evidence type="ECO:0000256" key="12">
    <source>
        <dbReference type="PIRSR" id="PIRSR603542-1"/>
    </source>
</evidence>
<dbReference type="PANTHER" id="PTHR38096">
    <property type="entry name" value="ENTEROBACTIN SYNTHASE COMPONENT D"/>
    <property type="match status" value="1"/>
</dbReference>
<feature type="binding site" evidence="12">
    <location>
        <position position="172"/>
    </location>
    <ligand>
        <name>CoA</name>
        <dbReference type="ChEBI" id="CHEBI:57287"/>
    </ligand>
</feature>
<proteinExistence type="inferred from homology"/>
<dbReference type="RefSeq" id="WP_067156314.1">
    <property type="nucleotide sequence ID" value="NZ_CP014864.1"/>
</dbReference>
<dbReference type="InterPro" id="IPR037143">
    <property type="entry name" value="4-PPantetheinyl_Trfase_dom_sf"/>
</dbReference>
<comment type="subunit">
    <text evidence="4">EntB, EntD, EntE, and EntF form a multienzyme complex called enterobactin synthase.</text>
</comment>
<organism evidence="16 17">
    <name type="scientific">Microbulbifer thermotolerans</name>
    <dbReference type="NCBI Taxonomy" id="252514"/>
    <lineage>
        <taxon>Bacteria</taxon>
        <taxon>Pseudomonadati</taxon>
        <taxon>Pseudomonadota</taxon>
        <taxon>Gammaproteobacteria</taxon>
        <taxon>Cellvibrionales</taxon>
        <taxon>Microbulbiferaceae</taxon>
        <taxon>Microbulbifer</taxon>
    </lineage>
</organism>
<evidence type="ECO:0000256" key="8">
    <source>
        <dbReference type="ARBA" id="ARBA00029894"/>
    </source>
</evidence>
<feature type="binding site" evidence="13">
    <location>
        <position position="128"/>
    </location>
    <ligand>
        <name>Mg(2+)</name>
        <dbReference type="ChEBI" id="CHEBI:18420"/>
    </ligand>
</feature>
<evidence type="ECO:0000256" key="10">
    <source>
        <dbReference type="ARBA" id="ARBA00049176"/>
    </source>
</evidence>
<evidence type="ECO:0000313" key="17">
    <source>
        <dbReference type="Proteomes" id="UP000076077"/>
    </source>
</evidence>
<dbReference type="InterPro" id="IPR008278">
    <property type="entry name" value="4-PPantetheinyl_Trfase_dom"/>
</dbReference>
<dbReference type="SUPFAM" id="SSF56214">
    <property type="entry name" value="4'-phosphopantetheinyl transferase"/>
    <property type="match status" value="1"/>
</dbReference>